<keyword evidence="4" id="KW-0804">Transcription</keyword>
<evidence type="ECO:0000256" key="5">
    <source>
        <dbReference type="ARBA" id="ARBA00023242"/>
    </source>
</evidence>
<accession>A0ABQ7GWF1</accession>
<keyword evidence="5" id="KW-0539">Nucleus</keyword>
<keyword evidence="2" id="KW-0805">Transcription regulation</keyword>
<keyword evidence="3 8" id="KW-0238">DNA-binding</keyword>
<organism evidence="8 9">
    <name type="scientific">Dunaliella salina</name>
    <name type="common">Green alga</name>
    <name type="synonym">Protococcus salinus</name>
    <dbReference type="NCBI Taxonomy" id="3046"/>
    <lineage>
        <taxon>Eukaryota</taxon>
        <taxon>Viridiplantae</taxon>
        <taxon>Chlorophyta</taxon>
        <taxon>core chlorophytes</taxon>
        <taxon>Chlorophyceae</taxon>
        <taxon>CS clade</taxon>
        <taxon>Chlamydomonadales</taxon>
        <taxon>Dunaliellaceae</taxon>
        <taxon>Dunaliella</taxon>
    </lineage>
</organism>
<dbReference type="PANTHER" id="PTHR31221">
    <property type="entry name" value="WRKY TRANSCRIPTION FACTOR PROTEIN 1-RELATED"/>
    <property type="match status" value="1"/>
</dbReference>
<dbReference type="InterPro" id="IPR036576">
    <property type="entry name" value="WRKY_dom_sf"/>
</dbReference>
<dbReference type="Pfam" id="PF03106">
    <property type="entry name" value="WRKY"/>
    <property type="match status" value="1"/>
</dbReference>
<evidence type="ECO:0000256" key="1">
    <source>
        <dbReference type="ARBA" id="ARBA00004123"/>
    </source>
</evidence>
<feature type="domain" description="WRKY" evidence="7">
    <location>
        <begin position="97"/>
        <end position="160"/>
    </location>
</feature>
<feature type="compositionally biased region" description="Low complexity" evidence="6">
    <location>
        <begin position="28"/>
        <end position="44"/>
    </location>
</feature>
<dbReference type="EMBL" id="MU069561">
    <property type="protein sequence ID" value="KAF5838933.1"/>
    <property type="molecule type" value="Genomic_DNA"/>
</dbReference>
<keyword evidence="9" id="KW-1185">Reference proteome</keyword>
<evidence type="ECO:0000259" key="7">
    <source>
        <dbReference type="PROSITE" id="PS50811"/>
    </source>
</evidence>
<sequence>MDPLHITPLEIRPLEDEASNSLAQTPDSLAQQQKQQASSFFSALFGGGSGGQQQQQQQQGEQAAPPVQPLPLHHEDSTNCQQPTSSATANSTASKVRAASANEDGYQWRKYGEKIVKGSVNPRSYYKCSTSTCPARKTVERAAGAIVATEYKGQHNHQAPTLKTAKQRKVSGVFLGGWLHT</sequence>
<dbReference type="InterPro" id="IPR044810">
    <property type="entry name" value="WRKY_plant"/>
</dbReference>
<evidence type="ECO:0000256" key="3">
    <source>
        <dbReference type="ARBA" id="ARBA00023125"/>
    </source>
</evidence>
<dbReference type="PROSITE" id="PS50811">
    <property type="entry name" value="WRKY"/>
    <property type="match status" value="1"/>
</dbReference>
<dbReference type="PANTHER" id="PTHR31221:SF193">
    <property type="entry name" value="WRKY TRANSCRIPTION FACTOR PROTEIN 1-RELATED"/>
    <property type="match status" value="1"/>
</dbReference>
<comment type="subcellular location">
    <subcellularLocation>
        <location evidence="1">Nucleus</location>
    </subcellularLocation>
</comment>
<name>A0ABQ7GWF1_DUNSA</name>
<dbReference type="SMART" id="SM00774">
    <property type="entry name" value="WRKY"/>
    <property type="match status" value="1"/>
</dbReference>
<evidence type="ECO:0000313" key="8">
    <source>
        <dbReference type="EMBL" id="KAF5838933.1"/>
    </source>
</evidence>
<protein>
    <submittedName>
        <fullName evidence="8">WRKY DNA-binding domain-containing protein</fullName>
    </submittedName>
</protein>
<reference evidence="8" key="1">
    <citation type="submission" date="2017-08" db="EMBL/GenBank/DDBJ databases">
        <authorList>
            <person name="Polle J.E."/>
            <person name="Barry K."/>
            <person name="Cushman J."/>
            <person name="Schmutz J."/>
            <person name="Tran D."/>
            <person name="Hathwaick L.T."/>
            <person name="Yim W.C."/>
            <person name="Jenkins J."/>
            <person name="Mckie-Krisberg Z.M."/>
            <person name="Prochnik S."/>
            <person name="Lindquist E."/>
            <person name="Dockter R.B."/>
            <person name="Adam C."/>
            <person name="Molina H."/>
            <person name="Bunkerborg J."/>
            <person name="Jin E."/>
            <person name="Buchheim M."/>
            <person name="Magnuson J."/>
        </authorList>
    </citation>
    <scope>NUCLEOTIDE SEQUENCE</scope>
    <source>
        <strain evidence="8">CCAP 19/18</strain>
    </source>
</reference>
<dbReference type="InterPro" id="IPR003657">
    <property type="entry name" value="WRKY_dom"/>
</dbReference>
<dbReference type="Proteomes" id="UP000815325">
    <property type="component" value="Unassembled WGS sequence"/>
</dbReference>
<evidence type="ECO:0000256" key="4">
    <source>
        <dbReference type="ARBA" id="ARBA00023163"/>
    </source>
</evidence>
<comment type="caution">
    <text evidence="8">The sequence shown here is derived from an EMBL/GenBank/DDBJ whole genome shotgun (WGS) entry which is preliminary data.</text>
</comment>
<feature type="compositionally biased region" description="Low complexity" evidence="6">
    <location>
        <begin position="84"/>
        <end position="94"/>
    </location>
</feature>
<feature type="compositionally biased region" description="Low complexity" evidence="6">
    <location>
        <begin position="52"/>
        <end position="64"/>
    </location>
</feature>
<gene>
    <name evidence="8" type="ORF">DUNSADRAFT_1949</name>
</gene>
<evidence type="ECO:0000313" key="9">
    <source>
        <dbReference type="Proteomes" id="UP000815325"/>
    </source>
</evidence>
<evidence type="ECO:0000256" key="6">
    <source>
        <dbReference type="SAM" id="MobiDB-lite"/>
    </source>
</evidence>
<feature type="region of interest" description="Disordered" evidence="6">
    <location>
        <begin position="1"/>
        <end position="102"/>
    </location>
</feature>
<evidence type="ECO:0000256" key="2">
    <source>
        <dbReference type="ARBA" id="ARBA00023015"/>
    </source>
</evidence>
<proteinExistence type="predicted"/>
<dbReference type="Gene3D" id="2.20.25.80">
    <property type="entry name" value="WRKY domain"/>
    <property type="match status" value="1"/>
</dbReference>
<dbReference type="GO" id="GO:0003677">
    <property type="term" value="F:DNA binding"/>
    <property type="evidence" value="ECO:0007669"/>
    <property type="project" value="UniProtKB-KW"/>
</dbReference>
<dbReference type="SUPFAM" id="SSF118290">
    <property type="entry name" value="WRKY DNA-binding domain"/>
    <property type="match status" value="1"/>
</dbReference>